<evidence type="ECO:0000256" key="2">
    <source>
        <dbReference type="ARBA" id="ARBA00005005"/>
    </source>
</evidence>
<dbReference type="CDD" id="cd04433">
    <property type="entry name" value="AFD_class_I"/>
    <property type="match status" value="1"/>
</dbReference>
<evidence type="ECO:0000259" key="7">
    <source>
        <dbReference type="Pfam" id="PF00501"/>
    </source>
</evidence>
<feature type="domain" description="AMP-binding enzyme C-terminal" evidence="8">
    <location>
        <begin position="438"/>
        <end position="504"/>
    </location>
</feature>
<dbReference type="EC" id="6.2.1.3" evidence="4"/>
<evidence type="ECO:0000256" key="6">
    <source>
        <dbReference type="ARBA" id="ARBA00042773"/>
    </source>
</evidence>
<dbReference type="Pfam" id="PF13193">
    <property type="entry name" value="AMP-binding_C"/>
    <property type="match status" value="1"/>
</dbReference>
<dbReference type="Gene3D" id="3.40.50.12780">
    <property type="entry name" value="N-terminal domain of ligase-like"/>
    <property type="match status" value="1"/>
</dbReference>
<comment type="subcellular location">
    <subcellularLocation>
        <location evidence="1">Membrane</location>
        <topology evidence="1">Peripheral membrane protein</topology>
    </subcellularLocation>
</comment>
<evidence type="ECO:0000256" key="5">
    <source>
        <dbReference type="ARBA" id="ARBA00039545"/>
    </source>
</evidence>
<comment type="pathway">
    <text evidence="2">Lipid metabolism; fatty acid beta-oxidation.</text>
</comment>
<evidence type="ECO:0000256" key="4">
    <source>
        <dbReference type="ARBA" id="ARBA00026121"/>
    </source>
</evidence>
<dbReference type="Gene3D" id="3.30.300.30">
    <property type="match status" value="1"/>
</dbReference>
<dbReference type="SUPFAM" id="SSF56801">
    <property type="entry name" value="Acetyl-CoA synthetase-like"/>
    <property type="match status" value="1"/>
</dbReference>
<dbReference type="InterPro" id="IPR025110">
    <property type="entry name" value="AMP-bd_C"/>
</dbReference>
<dbReference type="Proteomes" id="UP001519295">
    <property type="component" value="Unassembled WGS sequence"/>
</dbReference>
<keyword evidence="10" id="KW-1185">Reference proteome</keyword>
<comment type="caution">
    <text evidence="9">The sequence shown here is derived from an EMBL/GenBank/DDBJ whole genome shotgun (WGS) entry which is preliminary data.</text>
</comment>
<dbReference type="RefSeq" id="WP_210025022.1">
    <property type="nucleotide sequence ID" value="NZ_JAGINU010000001.1"/>
</dbReference>
<evidence type="ECO:0000256" key="1">
    <source>
        <dbReference type="ARBA" id="ARBA00004170"/>
    </source>
</evidence>
<dbReference type="InterPro" id="IPR045851">
    <property type="entry name" value="AMP-bd_C_sf"/>
</dbReference>
<proteinExistence type="predicted"/>
<feature type="domain" description="AMP-dependent synthetase/ligase" evidence="7">
    <location>
        <begin position="16"/>
        <end position="389"/>
    </location>
</feature>
<dbReference type="InterPro" id="IPR050237">
    <property type="entry name" value="ATP-dep_AMP-bd_enzyme"/>
</dbReference>
<dbReference type="GO" id="GO:0016874">
    <property type="term" value="F:ligase activity"/>
    <property type="evidence" value="ECO:0007669"/>
    <property type="project" value="UniProtKB-KW"/>
</dbReference>
<evidence type="ECO:0000313" key="10">
    <source>
        <dbReference type="Proteomes" id="UP001519295"/>
    </source>
</evidence>
<accession>A0ABS4VMA2</accession>
<gene>
    <name evidence="9" type="ORF">JOF36_000749</name>
</gene>
<dbReference type="InterPro" id="IPR000873">
    <property type="entry name" value="AMP-dep_synth/lig_dom"/>
</dbReference>
<sequence>MSDHGVTLPALLEQLTAQQGREVALYEGDQAVTFGQLTDRSAGLSAGLAGLGLGRGDVLAVWLPNSAAWVEAAFAGCRRGAVVLGVNTRYRAVEVTQALNESGARVLITWPGFHGIDFLGMLAEVADELPNTLEHIVAVGDIAPESIPPALRARVVGWSTLADHDPAAAGEVQVDPDAPGFAFSSSGSTSAPKLVLHSQRGMILHSQAVARAFGYSAPDTVVLGALPFCGVFGFNTLMAGLAAGRPVVIQDVFTAEGAVDLIRRHAVTHTNLADEMLRRIAAAAALESMPSWREAGFGNFTATDPVELVRAGDAAGKKFFQTYGSSEVFALMCYPVADADTERRARGGGVPVSENIRFRIRDPETGRLAEAGSDGEIEIQGSNVTIGYLNRPGIEDLGPDGYFRTGDLGLEGAGRDLVYLSRRGDALRLGGFLVSPREIEAFLEELPGITAAQLVGVDTESGAVPVAFVLAAGTVDERAVIERCRSSLAHFKVPRRVLVLEEFPIVPGTNGDKIQRTTLRALATEALATSSPRGSGEGAR</sequence>
<evidence type="ECO:0000256" key="3">
    <source>
        <dbReference type="ARBA" id="ARBA00022598"/>
    </source>
</evidence>
<dbReference type="EMBL" id="JAGINU010000001">
    <property type="protein sequence ID" value="MBP2365053.1"/>
    <property type="molecule type" value="Genomic_DNA"/>
</dbReference>
<protein>
    <recommendedName>
        <fullName evidence="5">Long-chain-fatty-acid--CoA ligase</fullName>
        <ecNumber evidence="4">6.2.1.3</ecNumber>
    </recommendedName>
    <alternativeName>
        <fullName evidence="6">Long-chain acyl-CoA synthetase</fullName>
    </alternativeName>
</protein>
<dbReference type="Pfam" id="PF00501">
    <property type="entry name" value="AMP-binding"/>
    <property type="match status" value="1"/>
</dbReference>
<keyword evidence="3 9" id="KW-0436">Ligase</keyword>
<organism evidence="9 10">
    <name type="scientific">Pseudonocardia parietis</name>
    <dbReference type="NCBI Taxonomy" id="570936"/>
    <lineage>
        <taxon>Bacteria</taxon>
        <taxon>Bacillati</taxon>
        <taxon>Actinomycetota</taxon>
        <taxon>Actinomycetes</taxon>
        <taxon>Pseudonocardiales</taxon>
        <taxon>Pseudonocardiaceae</taxon>
        <taxon>Pseudonocardia</taxon>
    </lineage>
</organism>
<dbReference type="PANTHER" id="PTHR43767:SF8">
    <property type="entry name" value="LONG-CHAIN-FATTY-ACID--COA LIGASE"/>
    <property type="match status" value="1"/>
</dbReference>
<name>A0ABS4VMA2_9PSEU</name>
<evidence type="ECO:0000259" key="8">
    <source>
        <dbReference type="Pfam" id="PF13193"/>
    </source>
</evidence>
<dbReference type="InterPro" id="IPR042099">
    <property type="entry name" value="ANL_N_sf"/>
</dbReference>
<evidence type="ECO:0000313" key="9">
    <source>
        <dbReference type="EMBL" id="MBP2365053.1"/>
    </source>
</evidence>
<reference evidence="9 10" key="1">
    <citation type="submission" date="2021-03" db="EMBL/GenBank/DDBJ databases">
        <title>Sequencing the genomes of 1000 actinobacteria strains.</title>
        <authorList>
            <person name="Klenk H.-P."/>
        </authorList>
    </citation>
    <scope>NUCLEOTIDE SEQUENCE [LARGE SCALE GENOMIC DNA]</scope>
    <source>
        <strain evidence="9 10">DSM 45256</strain>
    </source>
</reference>
<dbReference type="PANTHER" id="PTHR43767">
    <property type="entry name" value="LONG-CHAIN-FATTY-ACID--COA LIGASE"/>
    <property type="match status" value="1"/>
</dbReference>